<dbReference type="EMBL" id="CP027753">
    <property type="protein sequence ID" value="AZE48735.1"/>
    <property type="molecule type" value="Genomic_DNA"/>
</dbReference>
<evidence type="ECO:0000313" key="6">
    <source>
        <dbReference type="EMBL" id="AZE48735.1"/>
    </source>
</evidence>
<sequence length="324" mass="35868">MRKMAPCYKHYERFFHNGLAMNQDPFDGLTEFLAVAEHKSFTLAASQLGVTPTAVSHAVKTLERRTGVLLFQRTTRRVALTEAGSSLFIRLRPAASEIGDALAVLGSYRDRPMGTLRLTAPRLSGKLLIEPLVSRYRAACPDVRLEISLDDAAVDLVSEGFDAGIRLGESIEKDMVAVRLTPDLQWSVVGSPDYFARAGRPQTPEELIRHQGIGFRFLTSGTTHRWEFRRNGRDFTVGVEGALVVNDRHLLVAMARGGQGLAYACDFEVADDLASGRLESVLQPFVPLSSGLYLYFPSRTQSQPKLRAFIDLANAWVAEQGRRS</sequence>
<reference evidence="6 7" key="1">
    <citation type="submission" date="2018-03" db="EMBL/GenBank/DDBJ databases">
        <title>Diversity of phytobeneficial traits revealed by whole-genome analysis of worldwide-isolated phenazine-producing Pseudomonas spp.</title>
        <authorList>
            <person name="Biessy A."/>
            <person name="Novinscak A."/>
            <person name="Blom J."/>
            <person name="Leger G."/>
            <person name="Thomashow L.S."/>
            <person name="Cazorla F.M."/>
            <person name="Josic D."/>
            <person name="Filion M."/>
        </authorList>
    </citation>
    <scope>NUCLEOTIDE SEQUENCE [LARGE SCALE GENOMIC DNA]</scope>
    <source>
        <strain evidence="6 7">B25</strain>
    </source>
</reference>
<dbReference type="InterPro" id="IPR058163">
    <property type="entry name" value="LysR-type_TF_proteobact-type"/>
</dbReference>
<evidence type="ECO:0000256" key="2">
    <source>
        <dbReference type="ARBA" id="ARBA00023015"/>
    </source>
</evidence>
<evidence type="ECO:0000256" key="3">
    <source>
        <dbReference type="ARBA" id="ARBA00023125"/>
    </source>
</evidence>
<dbReference type="GO" id="GO:0003677">
    <property type="term" value="F:DNA binding"/>
    <property type="evidence" value="ECO:0007669"/>
    <property type="project" value="UniProtKB-KW"/>
</dbReference>
<keyword evidence="3" id="KW-0238">DNA-binding</keyword>
<dbReference type="Pfam" id="PF00126">
    <property type="entry name" value="HTH_1"/>
    <property type="match status" value="1"/>
</dbReference>
<dbReference type="SUPFAM" id="SSF46785">
    <property type="entry name" value="Winged helix' DNA-binding domain"/>
    <property type="match status" value="1"/>
</dbReference>
<dbReference type="Gene3D" id="3.40.190.290">
    <property type="match status" value="1"/>
</dbReference>
<evidence type="ECO:0000313" key="7">
    <source>
        <dbReference type="Proteomes" id="UP000268048"/>
    </source>
</evidence>
<dbReference type="InterPro" id="IPR036390">
    <property type="entry name" value="WH_DNA-bd_sf"/>
</dbReference>
<dbReference type="SUPFAM" id="SSF53850">
    <property type="entry name" value="Periplasmic binding protein-like II"/>
    <property type="match status" value="1"/>
</dbReference>
<dbReference type="Gene3D" id="1.10.10.10">
    <property type="entry name" value="Winged helix-like DNA-binding domain superfamily/Winged helix DNA-binding domain"/>
    <property type="match status" value="1"/>
</dbReference>
<evidence type="ECO:0000256" key="4">
    <source>
        <dbReference type="ARBA" id="ARBA00023163"/>
    </source>
</evidence>
<evidence type="ECO:0000256" key="1">
    <source>
        <dbReference type="ARBA" id="ARBA00009437"/>
    </source>
</evidence>
<proteinExistence type="inferred from homology"/>
<keyword evidence="4" id="KW-0804">Transcription</keyword>
<dbReference type="Proteomes" id="UP000268048">
    <property type="component" value="Chromosome"/>
</dbReference>
<dbReference type="GO" id="GO:0003700">
    <property type="term" value="F:DNA-binding transcription factor activity"/>
    <property type="evidence" value="ECO:0007669"/>
    <property type="project" value="InterPro"/>
</dbReference>
<gene>
    <name evidence="6" type="ORF">C4K04_3063</name>
</gene>
<dbReference type="PANTHER" id="PTHR30537:SF5">
    <property type="entry name" value="HTH-TYPE TRANSCRIPTIONAL ACTIVATOR TTDR-RELATED"/>
    <property type="match status" value="1"/>
</dbReference>
<organism evidence="6 7">
    <name type="scientific">Pseudomonas chlororaphis</name>
    <dbReference type="NCBI Taxonomy" id="587753"/>
    <lineage>
        <taxon>Bacteria</taxon>
        <taxon>Pseudomonadati</taxon>
        <taxon>Pseudomonadota</taxon>
        <taxon>Gammaproteobacteria</taxon>
        <taxon>Pseudomonadales</taxon>
        <taxon>Pseudomonadaceae</taxon>
        <taxon>Pseudomonas</taxon>
    </lineage>
</organism>
<dbReference type="PANTHER" id="PTHR30537">
    <property type="entry name" value="HTH-TYPE TRANSCRIPTIONAL REGULATOR"/>
    <property type="match status" value="1"/>
</dbReference>
<dbReference type="InterPro" id="IPR000847">
    <property type="entry name" value="LysR_HTH_N"/>
</dbReference>
<dbReference type="InterPro" id="IPR005119">
    <property type="entry name" value="LysR_subst-bd"/>
</dbReference>
<evidence type="ECO:0000259" key="5">
    <source>
        <dbReference type="PROSITE" id="PS50931"/>
    </source>
</evidence>
<keyword evidence="2" id="KW-0805">Transcription regulation</keyword>
<protein>
    <submittedName>
        <fullName evidence="6">Transcriptional regulator, LysR family</fullName>
    </submittedName>
</protein>
<feature type="domain" description="HTH lysR-type" evidence="5">
    <location>
        <begin position="32"/>
        <end position="81"/>
    </location>
</feature>
<accession>A0A3G7TNN1</accession>
<dbReference type="Pfam" id="PF03466">
    <property type="entry name" value="LysR_substrate"/>
    <property type="match status" value="1"/>
</dbReference>
<comment type="similarity">
    <text evidence="1">Belongs to the LysR transcriptional regulatory family.</text>
</comment>
<dbReference type="PROSITE" id="PS50931">
    <property type="entry name" value="HTH_LYSR"/>
    <property type="match status" value="1"/>
</dbReference>
<dbReference type="FunFam" id="1.10.10.10:FF:000001">
    <property type="entry name" value="LysR family transcriptional regulator"/>
    <property type="match status" value="1"/>
</dbReference>
<name>A0A3G7TNN1_9PSED</name>
<dbReference type="InterPro" id="IPR036388">
    <property type="entry name" value="WH-like_DNA-bd_sf"/>
</dbReference>
<dbReference type="AlphaFoldDB" id="A0A3G7TNN1"/>
<dbReference type="CDD" id="cd08474">
    <property type="entry name" value="PBP2_CrgA_like_5"/>
    <property type="match status" value="1"/>
</dbReference>